<dbReference type="GO" id="GO:0003690">
    <property type="term" value="F:double-stranded DNA binding"/>
    <property type="evidence" value="ECO:0007669"/>
    <property type="project" value="InterPro"/>
</dbReference>
<feature type="coiled-coil region" evidence="1">
    <location>
        <begin position="7"/>
        <end position="38"/>
    </location>
</feature>
<dbReference type="EMBL" id="FWZX01000048">
    <property type="protein sequence ID" value="SMF82866.1"/>
    <property type="molecule type" value="Genomic_DNA"/>
</dbReference>
<organism evidence="2 3">
    <name type="scientific">Tistlia consotensis USBA 355</name>
    <dbReference type="NCBI Taxonomy" id="560819"/>
    <lineage>
        <taxon>Bacteria</taxon>
        <taxon>Pseudomonadati</taxon>
        <taxon>Pseudomonadota</taxon>
        <taxon>Alphaproteobacteria</taxon>
        <taxon>Rhodospirillales</taxon>
        <taxon>Rhodovibrionaceae</taxon>
        <taxon>Tistlia</taxon>
    </lineage>
</organism>
<sequence>MADLATIERLTKSYAAARDELADAVKETNSELERIKRQKIPLLRRRTDAASNARAKLEAAIQESPQLFGRPKTLTLYGIRVGFQKGKGKIEISDPEVTIRLIRKHLPDLVDSLVKVEEKPVKAALNNLSTAELRKIGCTVTEAGDVVLIKATDGEIDKLVEALLKESDEAAQPEPAQAED</sequence>
<dbReference type="STRING" id="560819.SAMN05428998_14814"/>
<name>A0A1Y6CX55_9PROT</name>
<accession>A0A1Y6CX55</accession>
<keyword evidence="1" id="KW-0175">Coiled coil</keyword>
<gene>
    <name evidence="2" type="ORF">SAMN05428998_14814</name>
</gene>
<evidence type="ECO:0000313" key="3">
    <source>
        <dbReference type="Proteomes" id="UP000192917"/>
    </source>
</evidence>
<proteinExistence type="predicted"/>
<keyword evidence="3" id="KW-1185">Reference proteome</keyword>
<dbReference type="Proteomes" id="UP000192917">
    <property type="component" value="Unassembled WGS sequence"/>
</dbReference>
<reference evidence="2 3" key="1">
    <citation type="submission" date="2017-04" db="EMBL/GenBank/DDBJ databases">
        <authorList>
            <person name="Afonso C.L."/>
            <person name="Miller P.J."/>
            <person name="Scott M.A."/>
            <person name="Spackman E."/>
            <person name="Goraichik I."/>
            <person name="Dimitrov K.M."/>
            <person name="Suarez D.L."/>
            <person name="Swayne D.E."/>
        </authorList>
    </citation>
    <scope>NUCLEOTIDE SEQUENCE [LARGE SCALE GENOMIC DNA]</scope>
    <source>
        <strain evidence="2 3">USBA 355</strain>
    </source>
</reference>
<protein>
    <recommendedName>
        <fullName evidence="4">Mu-like prophage host-nuclease inhibitor protein Gam</fullName>
    </recommendedName>
</protein>
<dbReference type="GO" id="GO:0042262">
    <property type="term" value="P:DNA protection"/>
    <property type="evidence" value="ECO:0007669"/>
    <property type="project" value="InterPro"/>
</dbReference>
<dbReference type="SUPFAM" id="SSF161266">
    <property type="entry name" value="Gam-like"/>
    <property type="match status" value="1"/>
</dbReference>
<evidence type="ECO:0008006" key="4">
    <source>
        <dbReference type="Google" id="ProtNLM"/>
    </source>
</evidence>
<evidence type="ECO:0000313" key="2">
    <source>
        <dbReference type="EMBL" id="SMF82866.1"/>
    </source>
</evidence>
<dbReference type="RefSeq" id="WP_085127006.1">
    <property type="nucleotide sequence ID" value="NZ_FWZX01000048.1"/>
</dbReference>
<evidence type="ECO:0000256" key="1">
    <source>
        <dbReference type="SAM" id="Coils"/>
    </source>
</evidence>
<dbReference type="AlphaFoldDB" id="A0A1Y6CX55"/>